<feature type="transmembrane region" description="Helical" evidence="1">
    <location>
        <begin position="188"/>
        <end position="206"/>
    </location>
</feature>
<protein>
    <submittedName>
        <fullName evidence="2">ABC transporter permease subunit</fullName>
    </submittedName>
</protein>
<proteinExistence type="predicted"/>
<dbReference type="Proteomes" id="UP000619295">
    <property type="component" value="Unassembled WGS sequence"/>
</dbReference>
<dbReference type="GO" id="GO:0005886">
    <property type="term" value="C:plasma membrane"/>
    <property type="evidence" value="ECO:0007669"/>
    <property type="project" value="UniProtKB-SubCell"/>
</dbReference>
<comment type="caution">
    <text evidence="2">The sequence shown here is derived from an EMBL/GenBank/DDBJ whole genome shotgun (WGS) entry which is preliminary data.</text>
</comment>
<accession>A0A927I0I6</accession>
<feature type="transmembrane region" description="Helical" evidence="1">
    <location>
        <begin position="74"/>
        <end position="95"/>
    </location>
</feature>
<feature type="transmembrane region" description="Helical" evidence="1">
    <location>
        <begin position="44"/>
        <end position="62"/>
    </location>
</feature>
<evidence type="ECO:0000313" key="2">
    <source>
        <dbReference type="EMBL" id="MBD3847349.1"/>
    </source>
</evidence>
<gene>
    <name evidence="2" type="ORF">IED13_16715</name>
</gene>
<reference evidence="2" key="1">
    <citation type="submission" date="2020-09" db="EMBL/GenBank/DDBJ databases">
        <title>Bosea spartocytisi sp. nov. a root nodule endophyte of Spartocytisus supranubius in the high mountain ecosystem fo the Teide National Park (Canary Islands, Spain).</title>
        <authorList>
            <person name="Pulido-Suarez L."/>
            <person name="Peix A."/>
            <person name="Igual J.M."/>
            <person name="Socas-Perez N."/>
            <person name="Velazquez E."/>
            <person name="Flores-Felix J.D."/>
            <person name="Leon-Barrios M."/>
        </authorList>
    </citation>
    <scope>NUCLEOTIDE SEQUENCE</scope>
    <source>
        <strain evidence="2">SSUT16</strain>
    </source>
</reference>
<organism evidence="2 3">
    <name type="scientific">Bosea spartocytisi</name>
    <dbReference type="NCBI Taxonomy" id="2773451"/>
    <lineage>
        <taxon>Bacteria</taxon>
        <taxon>Pseudomonadati</taxon>
        <taxon>Pseudomonadota</taxon>
        <taxon>Alphaproteobacteria</taxon>
        <taxon>Hyphomicrobiales</taxon>
        <taxon>Boseaceae</taxon>
        <taxon>Bosea</taxon>
    </lineage>
</organism>
<keyword evidence="1" id="KW-0472">Membrane</keyword>
<keyword evidence="1" id="KW-1133">Transmembrane helix</keyword>
<feature type="transmembrane region" description="Helical" evidence="1">
    <location>
        <begin position="126"/>
        <end position="147"/>
    </location>
</feature>
<keyword evidence="1" id="KW-0812">Transmembrane</keyword>
<dbReference type="AlphaFoldDB" id="A0A927I0I6"/>
<evidence type="ECO:0000256" key="1">
    <source>
        <dbReference type="SAM" id="Phobius"/>
    </source>
</evidence>
<feature type="transmembrane region" description="Helical" evidence="1">
    <location>
        <begin position="159"/>
        <end position="181"/>
    </location>
</feature>
<dbReference type="RefSeq" id="WP_089172815.1">
    <property type="nucleotide sequence ID" value="NZ_JACXWY010000010.1"/>
</dbReference>
<dbReference type="Pfam" id="PF12679">
    <property type="entry name" value="ABC2_membrane_2"/>
    <property type="match status" value="1"/>
</dbReference>
<evidence type="ECO:0000313" key="3">
    <source>
        <dbReference type="Proteomes" id="UP000619295"/>
    </source>
</evidence>
<dbReference type="GO" id="GO:0140359">
    <property type="term" value="F:ABC-type transporter activity"/>
    <property type="evidence" value="ECO:0007669"/>
    <property type="project" value="InterPro"/>
</dbReference>
<name>A0A927I0I6_9HYPH</name>
<dbReference type="EMBL" id="JACXWY010000010">
    <property type="protein sequence ID" value="MBD3847349.1"/>
    <property type="molecule type" value="Genomic_DNA"/>
</dbReference>
<sequence length="288" mass="30470">MITLPSLLEGRCISALRLESGLHPVRLLAAKEALETVTSPRRSVWLLGLFVMFALGSLALILKATGGSYMLNNQALSTLLGLITGLGAVFATVAGTDAIAGEQERGSWTSLLVAPLSSRQIVRGKLAAPLAAWGAILILTVPALWALGSTTSRFTLQALGVVAVGTPVVLGFGFLAFGLAARLSSGPWALSLSLGALGLAASPIVWDQELGARSLGAAFETIDPFWGALRFYDAVANQPQTWDQHGAYALPGLVWLVVTSRFALASHRHVQWRGPQSIGAKFHVWPIW</sequence>
<keyword evidence="3" id="KW-1185">Reference proteome</keyword>